<dbReference type="Pfam" id="PF12796">
    <property type="entry name" value="Ank_2"/>
    <property type="match status" value="1"/>
</dbReference>
<sequence>MISIQEGLVAVKTDDIAGLKQHIRHCIAAASNIVDDTHQLTTSTRDDVERERQRRLVTYLSMHDGSRQRTTLLHWASYLGGLMAVKLLAHHGADVNATEADGKTALHWAAFEGHKKIVEYLLFDREAKYDLVDLLDNTPCHLALLNEHMEVARLFPNYRVVVAGELAADKNSISPQRSPRRTALSEGLTSMTPGRSLLRQTSPPQAAARSISVPFGKLDPPSDFSESVGPTPAPSLSVRPISRSGSTERNRPRTVEEKEARRVRKEAKQQRLRDELFAKLVMEAPTPVKHLQFQSTQQNHVVQSEEIVTREYHQRDQQADANHRVWFHRQQSEEQTFGAGSRSTTPRMFSVATERYRLPDNPMYSRSSTPPGSRRSSTPGRARPEWRPPSRTFLHRTEDRDSTIEAIQQPYQPAPRLSISRMNVRSY</sequence>
<keyword evidence="6" id="KW-1185">Reference proteome</keyword>
<evidence type="ECO:0000256" key="1">
    <source>
        <dbReference type="ARBA" id="ARBA00022737"/>
    </source>
</evidence>
<dbReference type="OrthoDB" id="539213at2759"/>
<evidence type="ECO:0000313" key="6">
    <source>
        <dbReference type="Proteomes" id="UP000051952"/>
    </source>
</evidence>
<feature type="compositionally biased region" description="Low complexity" evidence="4">
    <location>
        <begin position="365"/>
        <end position="381"/>
    </location>
</feature>
<feature type="repeat" description="ANK" evidence="3">
    <location>
        <begin position="68"/>
        <end position="100"/>
    </location>
</feature>
<dbReference type="PANTHER" id="PTHR24171:SF9">
    <property type="entry name" value="ANKYRIN REPEAT DOMAIN-CONTAINING PROTEIN 39"/>
    <property type="match status" value="1"/>
</dbReference>
<accession>A0A0S4JGD4</accession>
<dbReference type="PROSITE" id="PS50297">
    <property type="entry name" value="ANK_REP_REGION"/>
    <property type="match status" value="2"/>
</dbReference>
<feature type="compositionally biased region" description="Polar residues" evidence="4">
    <location>
        <begin position="187"/>
        <end position="204"/>
    </location>
</feature>
<dbReference type="Proteomes" id="UP000051952">
    <property type="component" value="Unassembled WGS sequence"/>
</dbReference>
<proteinExistence type="predicted"/>
<dbReference type="EMBL" id="CYKH01001703">
    <property type="protein sequence ID" value="CUG89074.1"/>
    <property type="molecule type" value="Genomic_DNA"/>
</dbReference>
<feature type="repeat" description="ANK" evidence="3">
    <location>
        <begin position="101"/>
        <end position="122"/>
    </location>
</feature>
<name>A0A0S4JGD4_BODSA</name>
<evidence type="ECO:0000256" key="2">
    <source>
        <dbReference type="ARBA" id="ARBA00023043"/>
    </source>
</evidence>
<dbReference type="AlphaFoldDB" id="A0A0S4JGD4"/>
<organism evidence="5 6">
    <name type="scientific">Bodo saltans</name>
    <name type="common">Flagellated protozoan</name>
    <dbReference type="NCBI Taxonomy" id="75058"/>
    <lineage>
        <taxon>Eukaryota</taxon>
        <taxon>Discoba</taxon>
        <taxon>Euglenozoa</taxon>
        <taxon>Kinetoplastea</taxon>
        <taxon>Metakinetoplastina</taxon>
        <taxon>Eubodonida</taxon>
        <taxon>Bodonidae</taxon>
        <taxon>Bodo</taxon>
    </lineage>
</organism>
<reference evidence="6" key="1">
    <citation type="submission" date="2015-09" db="EMBL/GenBank/DDBJ databases">
        <authorList>
            <consortium name="Pathogen Informatics"/>
        </authorList>
    </citation>
    <scope>NUCLEOTIDE SEQUENCE [LARGE SCALE GENOMIC DNA]</scope>
    <source>
        <strain evidence="6">Lake Konstanz</strain>
    </source>
</reference>
<feature type="compositionally biased region" description="Basic and acidic residues" evidence="4">
    <location>
        <begin position="246"/>
        <end position="269"/>
    </location>
</feature>
<feature type="region of interest" description="Disordered" evidence="4">
    <location>
        <begin position="353"/>
        <end position="415"/>
    </location>
</feature>
<dbReference type="InterPro" id="IPR002110">
    <property type="entry name" value="Ankyrin_rpt"/>
</dbReference>
<gene>
    <name evidence="5" type="ORF">BSAL_19155</name>
</gene>
<dbReference type="Gene3D" id="1.25.40.20">
    <property type="entry name" value="Ankyrin repeat-containing domain"/>
    <property type="match status" value="1"/>
</dbReference>
<dbReference type="PANTHER" id="PTHR24171">
    <property type="entry name" value="ANKYRIN REPEAT DOMAIN-CONTAINING PROTEIN 39-RELATED"/>
    <property type="match status" value="1"/>
</dbReference>
<evidence type="ECO:0000313" key="5">
    <source>
        <dbReference type="EMBL" id="CUG89074.1"/>
    </source>
</evidence>
<dbReference type="VEuPathDB" id="TriTrypDB:BSAL_19155"/>
<dbReference type="InterPro" id="IPR036770">
    <property type="entry name" value="Ankyrin_rpt-contain_sf"/>
</dbReference>
<feature type="region of interest" description="Disordered" evidence="4">
    <location>
        <begin position="171"/>
        <end position="269"/>
    </location>
</feature>
<protein>
    <submittedName>
        <fullName evidence="5">Ankyrin repeat protein, putative</fullName>
    </submittedName>
</protein>
<keyword evidence="2 3" id="KW-0040">ANK repeat</keyword>
<evidence type="ECO:0000256" key="4">
    <source>
        <dbReference type="SAM" id="MobiDB-lite"/>
    </source>
</evidence>
<dbReference type="SMART" id="SM00248">
    <property type="entry name" value="ANK"/>
    <property type="match status" value="3"/>
</dbReference>
<dbReference type="PROSITE" id="PS50088">
    <property type="entry name" value="ANK_REPEAT"/>
    <property type="match status" value="2"/>
</dbReference>
<evidence type="ECO:0000256" key="3">
    <source>
        <dbReference type="PROSITE-ProRule" id="PRU00023"/>
    </source>
</evidence>
<keyword evidence="1" id="KW-0677">Repeat</keyword>
<dbReference type="SUPFAM" id="SSF48403">
    <property type="entry name" value="Ankyrin repeat"/>
    <property type="match status" value="1"/>
</dbReference>